<feature type="compositionally biased region" description="Pro residues" evidence="1">
    <location>
        <begin position="169"/>
        <end position="181"/>
    </location>
</feature>
<reference evidence="2" key="1">
    <citation type="journal article" date="2020" name="Fungal Divers.">
        <title>Resolving the Mortierellaceae phylogeny through synthesis of multi-gene phylogenetics and phylogenomics.</title>
        <authorList>
            <person name="Vandepol N."/>
            <person name="Liber J."/>
            <person name="Desiro A."/>
            <person name="Na H."/>
            <person name="Kennedy M."/>
            <person name="Barry K."/>
            <person name="Grigoriev I.V."/>
            <person name="Miller A.N."/>
            <person name="O'Donnell K."/>
            <person name="Stajich J.E."/>
            <person name="Bonito G."/>
        </authorList>
    </citation>
    <scope>NUCLEOTIDE SEQUENCE</scope>
    <source>
        <strain evidence="2">REB-010B</strain>
    </source>
</reference>
<gene>
    <name evidence="2" type="ORF">BGZ99_001414</name>
</gene>
<protein>
    <submittedName>
        <fullName evidence="2">Uncharacterized protein</fullName>
    </submittedName>
</protein>
<feature type="compositionally biased region" description="Basic and acidic residues" evidence="1">
    <location>
        <begin position="188"/>
        <end position="207"/>
    </location>
</feature>
<feature type="region of interest" description="Disordered" evidence="1">
    <location>
        <begin position="149"/>
        <end position="253"/>
    </location>
</feature>
<evidence type="ECO:0000256" key="1">
    <source>
        <dbReference type="SAM" id="MobiDB-lite"/>
    </source>
</evidence>
<organism evidence="2 3">
    <name type="scientific">Dissophora globulifera</name>
    <dbReference type="NCBI Taxonomy" id="979702"/>
    <lineage>
        <taxon>Eukaryota</taxon>
        <taxon>Fungi</taxon>
        <taxon>Fungi incertae sedis</taxon>
        <taxon>Mucoromycota</taxon>
        <taxon>Mortierellomycotina</taxon>
        <taxon>Mortierellomycetes</taxon>
        <taxon>Mortierellales</taxon>
        <taxon>Mortierellaceae</taxon>
        <taxon>Dissophora</taxon>
    </lineage>
</organism>
<comment type="caution">
    <text evidence="2">The sequence shown here is derived from an EMBL/GenBank/DDBJ whole genome shotgun (WGS) entry which is preliminary data.</text>
</comment>
<name>A0A9P6R0Y5_9FUNG</name>
<dbReference type="Proteomes" id="UP000738325">
    <property type="component" value="Unassembled WGS sequence"/>
</dbReference>
<keyword evidence="3" id="KW-1185">Reference proteome</keyword>
<sequence>MGPKPYPCPDWLQIIVRRPEERQEGGEILLNVSIKCENERVYSKVAIEGKSASERRKHPLCRLAIEMFENDRLSIDVLAKGHFWLNPYKTDKGAALTSKLIVQEVQKVEETVDIDPEDQDIFDTLPFKVYENKAKDQAPTRVVQAFASTAIGKKRGREEDGAQDEPEPEIPVPARPVPKRPVPAEHAQMTHDENSSSSDEEKLEHKNGKAGFGQGQAAKRSPRATRATMTRANSITVNTDRKKKVKSDKEKSK</sequence>
<evidence type="ECO:0000313" key="2">
    <source>
        <dbReference type="EMBL" id="KAG0307523.1"/>
    </source>
</evidence>
<accession>A0A9P6R0Y5</accession>
<proteinExistence type="predicted"/>
<dbReference type="AlphaFoldDB" id="A0A9P6R0Y5"/>
<evidence type="ECO:0000313" key="3">
    <source>
        <dbReference type="Proteomes" id="UP000738325"/>
    </source>
</evidence>
<dbReference type="OrthoDB" id="2428421at2759"/>
<dbReference type="EMBL" id="JAAAIP010001357">
    <property type="protein sequence ID" value="KAG0307523.1"/>
    <property type="molecule type" value="Genomic_DNA"/>
</dbReference>
<feature type="compositionally biased region" description="Polar residues" evidence="1">
    <location>
        <begin position="227"/>
        <end position="238"/>
    </location>
</feature>